<feature type="compositionally biased region" description="Basic and acidic residues" evidence="1">
    <location>
        <begin position="47"/>
        <end position="59"/>
    </location>
</feature>
<feature type="region of interest" description="Disordered" evidence="1">
    <location>
        <begin position="1"/>
        <end position="59"/>
    </location>
</feature>
<feature type="region of interest" description="Disordered" evidence="1">
    <location>
        <begin position="108"/>
        <end position="141"/>
    </location>
</feature>
<keyword evidence="3" id="KW-1185">Reference proteome</keyword>
<evidence type="ECO:0000313" key="2">
    <source>
        <dbReference type="EMBL" id="TDL17187.1"/>
    </source>
</evidence>
<feature type="compositionally biased region" description="Basic residues" evidence="1">
    <location>
        <begin position="121"/>
        <end position="131"/>
    </location>
</feature>
<name>A0A4Y7PP32_9AGAM</name>
<evidence type="ECO:0000313" key="3">
    <source>
        <dbReference type="Proteomes" id="UP000294933"/>
    </source>
</evidence>
<gene>
    <name evidence="2" type="ORF">BD410DRAFT_901605</name>
</gene>
<dbReference type="Proteomes" id="UP000294933">
    <property type="component" value="Unassembled WGS sequence"/>
</dbReference>
<accession>A0A4Y7PP32</accession>
<dbReference type="AlphaFoldDB" id="A0A4Y7PP32"/>
<protein>
    <submittedName>
        <fullName evidence="2">Uncharacterized protein</fullName>
    </submittedName>
</protein>
<dbReference type="EMBL" id="ML170226">
    <property type="protein sequence ID" value="TDL17187.1"/>
    <property type="molecule type" value="Genomic_DNA"/>
</dbReference>
<reference evidence="2 3" key="1">
    <citation type="submission" date="2018-06" db="EMBL/GenBank/DDBJ databases">
        <title>A transcriptomic atlas of mushroom development highlights an independent origin of complex multicellularity.</title>
        <authorList>
            <consortium name="DOE Joint Genome Institute"/>
            <person name="Krizsan K."/>
            <person name="Almasi E."/>
            <person name="Merenyi Z."/>
            <person name="Sahu N."/>
            <person name="Viragh M."/>
            <person name="Koszo T."/>
            <person name="Mondo S."/>
            <person name="Kiss B."/>
            <person name="Balint B."/>
            <person name="Kues U."/>
            <person name="Barry K."/>
            <person name="Hegedus J.C."/>
            <person name="Henrissat B."/>
            <person name="Johnson J."/>
            <person name="Lipzen A."/>
            <person name="Ohm R."/>
            <person name="Nagy I."/>
            <person name="Pangilinan J."/>
            <person name="Yan J."/>
            <person name="Xiong Y."/>
            <person name="Grigoriev I.V."/>
            <person name="Hibbett D.S."/>
            <person name="Nagy L.G."/>
        </authorList>
    </citation>
    <scope>NUCLEOTIDE SEQUENCE [LARGE SCALE GENOMIC DNA]</scope>
    <source>
        <strain evidence="2 3">SZMC22713</strain>
    </source>
</reference>
<feature type="compositionally biased region" description="Polar residues" evidence="1">
    <location>
        <begin position="36"/>
        <end position="46"/>
    </location>
</feature>
<proteinExistence type="predicted"/>
<sequence>MLAALLSSIPRPSHPVADPYNQPRPHRTGRHPPAPTRSQADGSAQHSMRDASRRDWPIRKRFERIDKLTSRLRMARPPILTAKPLLSEFPMAPTVRWVADPARPPIRGLRAQPRAGCPRGAHSRNATHRPPRGAPHPARQDVFMRSPAAAFGLAL</sequence>
<dbReference type="VEuPathDB" id="FungiDB:BD410DRAFT_901605"/>
<organism evidence="2 3">
    <name type="scientific">Rickenella mellea</name>
    <dbReference type="NCBI Taxonomy" id="50990"/>
    <lineage>
        <taxon>Eukaryota</taxon>
        <taxon>Fungi</taxon>
        <taxon>Dikarya</taxon>
        <taxon>Basidiomycota</taxon>
        <taxon>Agaricomycotina</taxon>
        <taxon>Agaricomycetes</taxon>
        <taxon>Hymenochaetales</taxon>
        <taxon>Rickenellaceae</taxon>
        <taxon>Rickenella</taxon>
    </lineage>
</organism>
<evidence type="ECO:0000256" key="1">
    <source>
        <dbReference type="SAM" id="MobiDB-lite"/>
    </source>
</evidence>